<dbReference type="Proteomes" id="UP000481643">
    <property type="component" value="Unassembled WGS sequence"/>
</dbReference>
<dbReference type="NCBIfam" id="TIGR00932">
    <property type="entry name" value="2a37"/>
    <property type="match status" value="1"/>
</dbReference>
<feature type="transmembrane region" description="Helical" evidence="13">
    <location>
        <begin position="59"/>
        <end position="78"/>
    </location>
</feature>
<evidence type="ECO:0000256" key="7">
    <source>
        <dbReference type="ARBA" id="ARBA00022692"/>
    </source>
</evidence>
<proteinExistence type="inferred from homology"/>
<dbReference type="InterPro" id="IPR006036">
    <property type="entry name" value="K_uptake_TrkA"/>
</dbReference>
<dbReference type="GO" id="GO:0015079">
    <property type="term" value="F:potassium ion transmembrane transporter activity"/>
    <property type="evidence" value="ECO:0007669"/>
    <property type="project" value="InterPro"/>
</dbReference>
<reference evidence="15 16" key="1">
    <citation type="submission" date="2019-09" db="EMBL/GenBank/DDBJ databases">
        <title>Taxonomic organization of the family Brucellaceae based on a phylogenomic approach.</title>
        <authorList>
            <person name="Leclercq S."/>
            <person name="Cloeckaert A."/>
            <person name="Zygmunt M.S."/>
        </authorList>
    </citation>
    <scope>NUCLEOTIDE SEQUENCE [LARGE SCALE GENOMIC DNA]</scope>
    <source>
        <strain evidence="15 16">WS1830</strain>
    </source>
</reference>
<evidence type="ECO:0000256" key="13">
    <source>
        <dbReference type="SAM" id="Phobius"/>
    </source>
</evidence>
<keyword evidence="6" id="KW-0633">Potassium transport</keyword>
<dbReference type="AlphaFoldDB" id="A0A6L3Y718"/>
<feature type="transmembrane region" description="Helical" evidence="13">
    <location>
        <begin position="359"/>
        <end position="379"/>
    </location>
</feature>
<feature type="transmembrane region" description="Helical" evidence="13">
    <location>
        <begin position="35"/>
        <end position="53"/>
    </location>
</feature>
<keyword evidence="8" id="KW-0630">Potassium</keyword>
<dbReference type="PANTHER" id="PTHR46157:SF8">
    <property type="entry name" value="GLUTATHIONE-REGULATED POTASSIUM-EFFLUX SYSTEM PROTEIN"/>
    <property type="match status" value="1"/>
</dbReference>
<gene>
    <name evidence="15" type="ORF">F9L08_23305</name>
</gene>
<sequence>MATEGLGQTWGPAVVLLAAGVVAVPLFRKLGLGSVLGYFAAGALVGPSVLGFFTDPATILHFSELGVVMFLFVIGLEMRPGKLWTMRQQIFGLGLAQVLSCIALLTGAGVLLGLSPITALIAGSGFVLSSTAVIMSMLQERGEIATSDGQKAVSILLLEDLMIVPLLALVAFLSPSQHESGGILGIATAIGAILLLIVVGRWLLDPFFSLLARARAREVLTAGALIVVLGAALLMEASGLSMAMGAFLAGVMLSGSSYRHQIESDIEPFKGLLMGLFFLAVGMSLDLGVVASDWPSVLIFLIAYVITKAIGIYAVARIFGSSHRSALERTLLFAQGGEFAFVLYTSAFGNGLISARDNALFSTVIILSMAVTPFVLILGSRLLREEAPSLEGIEAAHNLKGRVLMIGFGRFGQIASQLLLAQRSDVSIIEADPNRIREAGRFGFKIFYGDGSRLDILHHSGADEAEIIMVCVDDRKTANRIVELVKSHFPAAKLMVRSYDRTHSIELLKAGVDFELRETFESALLFGKEALCELGLDEVVAEDTLRDIRMRDAERLTAQVQGDIYSGADQLLTGVPVPEPLTPPGKITKLTGEEGLN</sequence>
<dbReference type="Gene3D" id="1.20.1530.20">
    <property type="match status" value="1"/>
</dbReference>
<dbReference type="GO" id="GO:0005886">
    <property type="term" value="C:plasma membrane"/>
    <property type="evidence" value="ECO:0007669"/>
    <property type="project" value="InterPro"/>
</dbReference>
<dbReference type="EMBL" id="WBVX01000033">
    <property type="protein sequence ID" value="KAB2678879.1"/>
    <property type="molecule type" value="Genomic_DNA"/>
</dbReference>
<evidence type="ECO:0000256" key="8">
    <source>
        <dbReference type="ARBA" id="ARBA00022958"/>
    </source>
</evidence>
<feature type="transmembrane region" description="Helical" evidence="13">
    <location>
        <begin position="117"/>
        <end position="135"/>
    </location>
</feature>
<keyword evidence="5" id="KW-1003">Cell membrane</keyword>
<feature type="transmembrane region" description="Helical" evidence="13">
    <location>
        <begin position="156"/>
        <end position="175"/>
    </location>
</feature>
<keyword evidence="7 13" id="KW-0812">Transmembrane</keyword>
<keyword evidence="9 13" id="KW-1133">Transmembrane helix</keyword>
<dbReference type="PANTHER" id="PTHR46157">
    <property type="entry name" value="K(+) EFFLUX ANTIPORTER 3, CHLOROPLASTIC"/>
    <property type="match status" value="1"/>
</dbReference>
<dbReference type="FunFam" id="3.40.50.720:FF:000036">
    <property type="entry name" value="Glutathione-regulated potassium-efflux system protein KefB"/>
    <property type="match status" value="1"/>
</dbReference>
<evidence type="ECO:0000313" key="16">
    <source>
        <dbReference type="Proteomes" id="UP000481643"/>
    </source>
</evidence>
<dbReference type="InterPro" id="IPR003148">
    <property type="entry name" value="RCK_N"/>
</dbReference>
<keyword evidence="10" id="KW-0406">Ion transport</keyword>
<dbReference type="RefSeq" id="WP_151653250.1">
    <property type="nucleotide sequence ID" value="NZ_WBVX01000033.1"/>
</dbReference>
<organism evidence="15 16">
    <name type="scientific">Brucella tritici</name>
    <dbReference type="NCBI Taxonomy" id="94626"/>
    <lineage>
        <taxon>Bacteria</taxon>
        <taxon>Pseudomonadati</taxon>
        <taxon>Pseudomonadota</taxon>
        <taxon>Alphaproteobacteria</taxon>
        <taxon>Hyphomicrobiales</taxon>
        <taxon>Brucellaceae</taxon>
        <taxon>Brucella/Ochrobactrum group</taxon>
        <taxon>Brucella</taxon>
    </lineage>
</organism>
<comment type="similarity">
    <text evidence="2">Belongs to the monovalent cation:proton antiporter 2 (CPA2) transporter (TC 2.A.37) family.</text>
</comment>
<evidence type="ECO:0000256" key="9">
    <source>
        <dbReference type="ARBA" id="ARBA00022989"/>
    </source>
</evidence>
<feature type="transmembrane region" description="Helical" evidence="13">
    <location>
        <begin position="6"/>
        <end position="28"/>
    </location>
</feature>
<feature type="transmembrane region" description="Helical" evidence="13">
    <location>
        <begin position="331"/>
        <end position="353"/>
    </location>
</feature>
<dbReference type="InterPro" id="IPR038770">
    <property type="entry name" value="Na+/solute_symporter_sf"/>
</dbReference>
<evidence type="ECO:0000256" key="12">
    <source>
        <dbReference type="SAM" id="MobiDB-lite"/>
    </source>
</evidence>
<feature type="region of interest" description="Disordered" evidence="12">
    <location>
        <begin position="576"/>
        <end position="597"/>
    </location>
</feature>
<dbReference type="GO" id="GO:1902600">
    <property type="term" value="P:proton transmembrane transport"/>
    <property type="evidence" value="ECO:0007669"/>
    <property type="project" value="InterPro"/>
</dbReference>
<keyword evidence="4" id="KW-0050">Antiport</keyword>
<feature type="transmembrane region" description="Helical" evidence="13">
    <location>
        <begin position="271"/>
        <end position="291"/>
    </location>
</feature>
<dbReference type="SUPFAM" id="SSF51735">
    <property type="entry name" value="NAD(P)-binding Rossmann-fold domains"/>
    <property type="match status" value="1"/>
</dbReference>
<dbReference type="Gene3D" id="3.40.50.720">
    <property type="entry name" value="NAD(P)-binding Rossmann-like Domain"/>
    <property type="match status" value="1"/>
</dbReference>
<dbReference type="InterPro" id="IPR006153">
    <property type="entry name" value="Cation/H_exchanger_TM"/>
</dbReference>
<keyword evidence="11 13" id="KW-0472">Membrane</keyword>
<keyword evidence="3" id="KW-0813">Transport</keyword>
<dbReference type="InterPro" id="IPR036291">
    <property type="entry name" value="NAD(P)-bd_dom_sf"/>
</dbReference>
<evidence type="ECO:0000256" key="11">
    <source>
        <dbReference type="ARBA" id="ARBA00023136"/>
    </source>
</evidence>
<dbReference type="PROSITE" id="PS51201">
    <property type="entry name" value="RCK_N"/>
    <property type="match status" value="1"/>
</dbReference>
<dbReference type="InterPro" id="IPR004771">
    <property type="entry name" value="K/H_exchanger"/>
</dbReference>
<comment type="caution">
    <text evidence="15">The sequence shown here is derived from an EMBL/GenBank/DDBJ whole genome shotgun (WGS) entry which is preliminary data.</text>
</comment>
<protein>
    <submittedName>
        <fullName evidence="15">Potassium transporter</fullName>
    </submittedName>
</protein>
<feature type="transmembrane region" description="Helical" evidence="13">
    <location>
        <begin position="181"/>
        <end position="204"/>
    </location>
</feature>
<dbReference type="GO" id="GO:0012505">
    <property type="term" value="C:endomembrane system"/>
    <property type="evidence" value="ECO:0007669"/>
    <property type="project" value="UniProtKB-SubCell"/>
</dbReference>
<evidence type="ECO:0000256" key="5">
    <source>
        <dbReference type="ARBA" id="ARBA00022475"/>
    </source>
</evidence>
<evidence type="ECO:0000256" key="10">
    <source>
        <dbReference type="ARBA" id="ARBA00023065"/>
    </source>
</evidence>
<dbReference type="GO" id="GO:0015297">
    <property type="term" value="F:antiporter activity"/>
    <property type="evidence" value="ECO:0007669"/>
    <property type="project" value="UniProtKB-KW"/>
</dbReference>
<evidence type="ECO:0000256" key="4">
    <source>
        <dbReference type="ARBA" id="ARBA00022449"/>
    </source>
</evidence>
<accession>A0A6L3Y718</accession>
<comment type="subcellular location">
    <subcellularLocation>
        <location evidence="1">Endomembrane system</location>
        <topology evidence="1">Multi-pass membrane protein</topology>
    </subcellularLocation>
</comment>
<feature type="domain" description="RCK N-terminal" evidence="14">
    <location>
        <begin position="400"/>
        <end position="516"/>
    </location>
</feature>
<name>A0A6L3Y718_9HYPH</name>
<evidence type="ECO:0000313" key="15">
    <source>
        <dbReference type="EMBL" id="KAB2678879.1"/>
    </source>
</evidence>
<evidence type="ECO:0000256" key="2">
    <source>
        <dbReference type="ARBA" id="ARBA00005551"/>
    </source>
</evidence>
<dbReference type="Pfam" id="PF00999">
    <property type="entry name" value="Na_H_Exchanger"/>
    <property type="match status" value="1"/>
</dbReference>
<evidence type="ECO:0000259" key="14">
    <source>
        <dbReference type="PROSITE" id="PS51201"/>
    </source>
</evidence>
<feature type="transmembrane region" description="Helical" evidence="13">
    <location>
        <begin position="297"/>
        <end position="319"/>
    </location>
</feature>
<evidence type="ECO:0000256" key="6">
    <source>
        <dbReference type="ARBA" id="ARBA00022538"/>
    </source>
</evidence>
<feature type="transmembrane region" description="Helical" evidence="13">
    <location>
        <begin position="90"/>
        <end position="111"/>
    </location>
</feature>
<evidence type="ECO:0000256" key="1">
    <source>
        <dbReference type="ARBA" id="ARBA00004127"/>
    </source>
</evidence>
<dbReference type="Pfam" id="PF02254">
    <property type="entry name" value="TrkA_N"/>
    <property type="match status" value="1"/>
</dbReference>
<dbReference type="PRINTS" id="PR00335">
    <property type="entry name" value="KUPTAKETRKA"/>
</dbReference>
<evidence type="ECO:0000256" key="3">
    <source>
        <dbReference type="ARBA" id="ARBA00022448"/>
    </source>
</evidence>